<accession>A0A1C3EDU4</accession>
<dbReference type="STRING" id="1080227.A8L45_17125"/>
<gene>
    <name evidence="1" type="ORF">A8L45_17125</name>
</gene>
<sequence length="202" mass="22832">MFDLMVDHIHGVNLGEGVQRLGGNKTKYLRVLLSFLNNQSDQMIFALTEPEKGENIMYACRETAENVGAEDIAQQASLLENKYKEGQKVTNKELQGLMELINHALADFNQVVNSTLDHIEKPQEPAAAHEPLEQSALDMLKELEESLHNYDVGAQDKLADISKSLPDWVNQMEEFRQLQEAVNKFDFSIAESHLKHLRDKAG</sequence>
<protein>
    <submittedName>
        <fullName evidence="1">Uncharacterized protein</fullName>
    </submittedName>
</protein>
<organism evidence="1 2">
    <name type="scientific">Veronia pacifica</name>
    <dbReference type="NCBI Taxonomy" id="1080227"/>
    <lineage>
        <taxon>Bacteria</taxon>
        <taxon>Pseudomonadati</taxon>
        <taxon>Pseudomonadota</taxon>
        <taxon>Gammaproteobacteria</taxon>
        <taxon>Vibrionales</taxon>
        <taxon>Vibrionaceae</taxon>
        <taxon>Veronia</taxon>
    </lineage>
</organism>
<reference evidence="1 2" key="1">
    <citation type="submission" date="2016-05" db="EMBL/GenBank/DDBJ databases">
        <title>Genomic Taxonomy of the Vibrionaceae.</title>
        <authorList>
            <person name="Gomez-Gil B."/>
            <person name="Enciso-Ibarra J."/>
        </authorList>
    </citation>
    <scope>NUCLEOTIDE SEQUENCE [LARGE SCALE GENOMIC DNA]</scope>
    <source>
        <strain evidence="1 2">CAIM 1920</strain>
    </source>
</reference>
<name>A0A1C3EDU4_9GAMM</name>
<keyword evidence="2" id="KW-1185">Reference proteome</keyword>
<proteinExistence type="predicted"/>
<dbReference type="AlphaFoldDB" id="A0A1C3EDU4"/>
<dbReference type="Proteomes" id="UP000094936">
    <property type="component" value="Unassembled WGS sequence"/>
</dbReference>
<comment type="caution">
    <text evidence="1">The sequence shown here is derived from an EMBL/GenBank/DDBJ whole genome shotgun (WGS) entry which is preliminary data.</text>
</comment>
<evidence type="ECO:0000313" key="2">
    <source>
        <dbReference type="Proteomes" id="UP000094936"/>
    </source>
</evidence>
<evidence type="ECO:0000313" key="1">
    <source>
        <dbReference type="EMBL" id="ODA31422.1"/>
    </source>
</evidence>
<dbReference type="EMBL" id="LYBM01000036">
    <property type="protein sequence ID" value="ODA31422.1"/>
    <property type="molecule type" value="Genomic_DNA"/>
</dbReference>